<keyword evidence="10" id="KW-0175">Coiled coil</keyword>
<name>A0A923MU51_9BURK</name>
<keyword evidence="7" id="KW-1133">Transmembrane helix</keyword>
<evidence type="ECO:0000256" key="4">
    <source>
        <dbReference type="ARBA" id="ARBA00022475"/>
    </source>
</evidence>
<dbReference type="Pfam" id="PF25988">
    <property type="entry name" value="HH_CyaD"/>
    <property type="match status" value="1"/>
</dbReference>
<dbReference type="InterPro" id="IPR010129">
    <property type="entry name" value="T1SS_HlyD"/>
</dbReference>
<dbReference type="RefSeq" id="WP_187077829.1">
    <property type="nucleotide sequence ID" value="NZ_JACORT010000009.1"/>
</dbReference>
<evidence type="ECO:0000256" key="5">
    <source>
        <dbReference type="ARBA" id="ARBA00022519"/>
    </source>
</evidence>
<evidence type="ECO:0000256" key="9">
    <source>
        <dbReference type="RuleBase" id="RU365093"/>
    </source>
</evidence>
<reference evidence="13" key="1">
    <citation type="submission" date="2020-08" db="EMBL/GenBank/DDBJ databases">
        <title>Ramlibacter sp. USB13 16S ribosomal RNA gene genome sequencing and assembly.</title>
        <authorList>
            <person name="Kang M."/>
        </authorList>
    </citation>
    <scope>NUCLEOTIDE SEQUENCE</scope>
    <source>
        <strain evidence="13">USB13</strain>
    </source>
</reference>
<dbReference type="AlphaFoldDB" id="A0A923MU51"/>
<keyword evidence="6" id="KW-0812">Transmembrane</keyword>
<dbReference type="PANTHER" id="PTHR30386:SF27">
    <property type="entry name" value="MEMBRANE FUSION PROTEIN (MFP) FAMILY PROTEIN"/>
    <property type="match status" value="1"/>
</dbReference>
<dbReference type="InterPro" id="IPR058982">
    <property type="entry name" value="Beta-barrel_AprE"/>
</dbReference>
<evidence type="ECO:0000256" key="7">
    <source>
        <dbReference type="ARBA" id="ARBA00022989"/>
    </source>
</evidence>
<evidence type="ECO:0000256" key="10">
    <source>
        <dbReference type="SAM" id="Coils"/>
    </source>
</evidence>
<dbReference type="EMBL" id="JACORT010000009">
    <property type="protein sequence ID" value="MBC5785076.1"/>
    <property type="molecule type" value="Genomic_DNA"/>
</dbReference>
<dbReference type="Gene3D" id="2.40.50.100">
    <property type="match status" value="1"/>
</dbReference>
<gene>
    <name evidence="13" type="ORF">H8N03_19170</name>
</gene>
<comment type="caution">
    <text evidence="13">The sequence shown here is derived from an EMBL/GenBank/DDBJ whole genome shotgun (WGS) entry which is preliminary data.</text>
</comment>
<evidence type="ECO:0000256" key="8">
    <source>
        <dbReference type="ARBA" id="ARBA00023136"/>
    </source>
</evidence>
<dbReference type="Gene3D" id="2.40.30.170">
    <property type="match status" value="1"/>
</dbReference>
<feature type="coiled-coil region" evidence="10">
    <location>
        <begin position="204"/>
        <end position="231"/>
    </location>
</feature>
<proteinExistence type="inferred from homology"/>
<dbReference type="NCBIfam" id="TIGR01843">
    <property type="entry name" value="type_I_hlyD"/>
    <property type="match status" value="1"/>
</dbReference>
<evidence type="ECO:0000313" key="14">
    <source>
        <dbReference type="Proteomes" id="UP000608513"/>
    </source>
</evidence>
<organism evidence="13 14">
    <name type="scientific">Ramlibacter cellulosilyticus</name>
    <dbReference type="NCBI Taxonomy" id="2764187"/>
    <lineage>
        <taxon>Bacteria</taxon>
        <taxon>Pseudomonadati</taxon>
        <taxon>Pseudomonadota</taxon>
        <taxon>Betaproteobacteria</taxon>
        <taxon>Burkholderiales</taxon>
        <taxon>Comamonadaceae</taxon>
        <taxon>Ramlibacter</taxon>
    </lineage>
</organism>
<dbReference type="InterPro" id="IPR050739">
    <property type="entry name" value="MFP"/>
</dbReference>
<evidence type="ECO:0000313" key="13">
    <source>
        <dbReference type="EMBL" id="MBC5785076.1"/>
    </source>
</evidence>
<evidence type="ECO:0000259" key="12">
    <source>
        <dbReference type="Pfam" id="PF26002"/>
    </source>
</evidence>
<dbReference type="PRINTS" id="PR01490">
    <property type="entry name" value="RTXTOXIND"/>
</dbReference>
<keyword evidence="4 9" id="KW-1003">Cell membrane</keyword>
<accession>A0A923MU51</accession>
<dbReference type="InterPro" id="IPR006144">
    <property type="entry name" value="Secretion_HlyD_CS"/>
</dbReference>
<evidence type="ECO:0000256" key="6">
    <source>
        <dbReference type="ARBA" id="ARBA00022692"/>
    </source>
</evidence>
<dbReference type="Proteomes" id="UP000608513">
    <property type="component" value="Unassembled WGS sequence"/>
</dbReference>
<dbReference type="Pfam" id="PF26002">
    <property type="entry name" value="Beta-barrel_AprE"/>
    <property type="match status" value="1"/>
</dbReference>
<keyword evidence="5 9" id="KW-0997">Cell inner membrane</keyword>
<sequence length="480" mass="52592">MSAQALHHPFVELMARYRAIFRGAWEVRHELAGPKRMADEAAFLPAALSLQETPLHPAPRRLAFALIALFTIAVAWSIFGHVDIVAVAPGRIVVSERTKLIQPLERSVVRRVLVKDGQRVKAGQPLVELDPTSASADKTAVEEQLKANTSDALRARALLKAMQGGAVDLRATPLLDVPSSWSPAERSTAQMQLAAERSEIGAKLARLAAEIQRRQAEAATMREAVAKLETTLPLARQREEDVKRLAAQGFMSGHAGQDRTRERIELERDLATQRAKLQETLAGLHESEYARAAYLAETRRTLHDREAQADLRRQAATQEHAKAVHREQLATLTAPVDGVIQQVSVHTSGGVVTEAQILMIVVPEGAQITAEVTLENKDIGFVAPGQAAAIKLETFNFTRYGTIDGRVTIVTADAVNDEKRGAIFPVTLALAHDEIDVDGKMIRLAPGMNLTAEIKTGKRRVIEYLLSPIQRATSESLRER</sequence>
<dbReference type="PROSITE" id="PS00543">
    <property type="entry name" value="HLYD_FAMILY"/>
    <property type="match status" value="1"/>
</dbReference>
<keyword evidence="14" id="KW-1185">Reference proteome</keyword>
<comment type="similarity">
    <text evidence="2 9">Belongs to the membrane fusion protein (MFP) (TC 8.A.1) family.</text>
</comment>
<protein>
    <recommendedName>
        <fullName evidence="9">Membrane fusion protein (MFP) family protein</fullName>
    </recommendedName>
</protein>
<dbReference type="GO" id="GO:0009306">
    <property type="term" value="P:protein secretion"/>
    <property type="evidence" value="ECO:0007669"/>
    <property type="project" value="InterPro"/>
</dbReference>
<evidence type="ECO:0000259" key="11">
    <source>
        <dbReference type="Pfam" id="PF25988"/>
    </source>
</evidence>
<evidence type="ECO:0000256" key="1">
    <source>
        <dbReference type="ARBA" id="ARBA00004377"/>
    </source>
</evidence>
<keyword evidence="3 9" id="KW-0813">Transport</keyword>
<feature type="domain" description="CyaD-like alpha-helical hairpin" evidence="11">
    <location>
        <begin position="130"/>
        <end position="329"/>
    </location>
</feature>
<dbReference type="GO" id="GO:0005886">
    <property type="term" value="C:plasma membrane"/>
    <property type="evidence" value="ECO:0007669"/>
    <property type="project" value="UniProtKB-SubCell"/>
</dbReference>
<feature type="domain" description="AprE-like beta-barrel" evidence="12">
    <location>
        <begin position="369"/>
        <end position="457"/>
    </location>
</feature>
<dbReference type="PANTHER" id="PTHR30386">
    <property type="entry name" value="MEMBRANE FUSION SUBUNIT OF EMRAB-TOLC MULTIDRUG EFFLUX PUMP"/>
    <property type="match status" value="1"/>
</dbReference>
<evidence type="ECO:0000256" key="3">
    <source>
        <dbReference type="ARBA" id="ARBA00022448"/>
    </source>
</evidence>
<dbReference type="InterPro" id="IPR059040">
    <property type="entry name" value="HH_CyaD-like"/>
</dbReference>
<keyword evidence="8" id="KW-0472">Membrane</keyword>
<evidence type="ECO:0000256" key="2">
    <source>
        <dbReference type="ARBA" id="ARBA00009477"/>
    </source>
</evidence>
<comment type="subcellular location">
    <subcellularLocation>
        <location evidence="1 9">Cell inner membrane</location>
        <topology evidence="1 9">Single-pass membrane protein</topology>
    </subcellularLocation>
</comment>